<dbReference type="AlphaFoldDB" id="A0A9N7Y8W3"/>
<dbReference type="Proteomes" id="UP001153269">
    <property type="component" value="Unassembled WGS sequence"/>
</dbReference>
<reference evidence="2" key="1">
    <citation type="submission" date="2020-03" db="EMBL/GenBank/DDBJ databases">
        <authorList>
            <person name="Weist P."/>
        </authorList>
    </citation>
    <scope>NUCLEOTIDE SEQUENCE</scope>
</reference>
<proteinExistence type="predicted"/>
<protein>
    <submittedName>
        <fullName evidence="2">Uncharacterized protein</fullName>
    </submittedName>
</protein>
<keyword evidence="3" id="KW-1185">Reference proteome</keyword>
<dbReference type="EMBL" id="CADEAL010000237">
    <property type="protein sequence ID" value="CAB1417016.1"/>
    <property type="molecule type" value="Genomic_DNA"/>
</dbReference>
<feature type="region of interest" description="Disordered" evidence="1">
    <location>
        <begin position="49"/>
        <end position="85"/>
    </location>
</feature>
<accession>A0A9N7Y8W3</accession>
<feature type="compositionally biased region" description="Basic and acidic residues" evidence="1">
    <location>
        <begin position="64"/>
        <end position="85"/>
    </location>
</feature>
<evidence type="ECO:0000256" key="1">
    <source>
        <dbReference type="SAM" id="MobiDB-lite"/>
    </source>
</evidence>
<evidence type="ECO:0000313" key="2">
    <source>
        <dbReference type="EMBL" id="CAB1417016.1"/>
    </source>
</evidence>
<evidence type="ECO:0000313" key="3">
    <source>
        <dbReference type="Proteomes" id="UP001153269"/>
    </source>
</evidence>
<sequence length="125" mass="13918">MILFPCLQLRGFGGGDLWTSAVSLCEPSSPGSRTGGEYWWAWTAPVNPYSPDQREGEGTGGESGRCDTKEISKQKESRGKVKEVERNTVRLSSTCCHRFNRRLRPLLTPTGVAKRLVTLQYNGRL</sequence>
<name>A0A9N7Y8W3_PLEPL</name>
<gene>
    <name evidence="2" type="ORF">PLEPLA_LOCUS4809</name>
</gene>
<organism evidence="2 3">
    <name type="scientific">Pleuronectes platessa</name>
    <name type="common">European plaice</name>
    <dbReference type="NCBI Taxonomy" id="8262"/>
    <lineage>
        <taxon>Eukaryota</taxon>
        <taxon>Metazoa</taxon>
        <taxon>Chordata</taxon>
        <taxon>Craniata</taxon>
        <taxon>Vertebrata</taxon>
        <taxon>Euteleostomi</taxon>
        <taxon>Actinopterygii</taxon>
        <taxon>Neopterygii</taxon>
        <taxon>Teleostei</taxon>
        <taxon>Neoteleostei</taxon>
        <taxon>Acanthomorphata</taxon>
        <taxon>Carangaria</taxon>
        <taxon>Pleuronectiformes</taxon>
        <taxon>Pleuronectoidei</taxon>
        <taxon>Pleuronectidae</taxon>
        <taxon>Pleuronectes</taxon>
    </lineage>
</organism>
<comment type="caution">
    <text evidence="2">The sequence shown here is derived from an EMBL/GenBank/DDBJ whole genome shotgun (WGS) entry which is preliminary data.</text>
</comment>